<dbReference type="OrthoDB" id="304955at2157"/>
<evidence type="ECO:0000313" key="1">
    <source>
        <dbReference type="EMBL" id="GGL61794.1"/>
    </source>
</evidence>
<dbReference type="RefSeq" id="WP_188978494.1">
    <property type="nucleotide sequence ID" value="NZ_BMPG01000002.1"/>
</dbReference>
<comment type="caution">
    <text evidence="1">The sequence shown here is derived from an EMBL/GenBank/DDBJ whole genome shotgun (WGS) entry which is preliminary data.</text>
</comment>
<accession>A0A830F4G7</accession>
<dbReference type="EMBL" id="BMPG01000002">
    <property type="protein sequence ID" value="GGL61794.1"/>
    <property type="molecule type" value="Genomic_DNA"/>
</dbReference>
<gene>
    <name evidence="1" type="ORF">GCM10009039_19990</name>
</gene>
<sequence>MSVGAASVESDAQLARLLQIGVVLEEVVEVRAHRNYQRLPAAERDDAIEELLSEAREESAAHRHRLEALIEQLNAESVDPETVEALVGEKYSQDGPEGFDDVLYDQLNGEETAYKFYDDLIDAVEASDAEFAVDRGELLSVLRDIREDEAAGVEEVAELMEGRE</sequence>
<organism evidence="1 2">
    <name type="scientific">Halocalculus aciditolerans</name>
    <dbReference type="NCBI Taxonomy" id="1383812"/>
    <lineage>
        <taxon>Archaea</taxon>
        <taxon>Methanobacteriati</taxon>
        <taxon>Methanobacteriota</taxon>
        <taxon>Stenosarchaea group</taxon>
        <taxon>Halobacteria</taxon>
        <taxon>Halobacteriales</taxon>
        <taxon>Halobacteriaceae</taxon>
        <taxon>Halocalculus</taxon>
    </lineage>
</organism>
<reference evidence="1" key="1">
    <citation type="journal article" date="2014" name="Int. J. Syst. Evol. Microbiol.">
        <title>Complete genome sequence of Corynebacterium casei LMG S-19264T (=DSM 44701T), isolated from a smear-ripened cheese.</title>
        <authorList>
            <consortium name="US DOE Joint Genome Institute (JGI-PGF)"/>
            <person name="Walter F."/>
            <person name="Albersmeier A."/>
            <person name="Kalinowski J."/>
            <person name="Ruckert C."/>
        </authorList>
    </citation>
    <scope>NUCLEOTIDE SEQUENCE</scope>
    <source>
        <strain evidence="1">JCM 19596</strain>
    </source>
</reference>
<dbReference type="InterPro" id="IPR009078">
    <property type="entry name" value="Ferritin-like_SF"/>
</dbReference>
<dbReference type="AlphaFoldDB" id="A0A830F4G7"/>
<dbReference type="InterPro" id="IPR012347">
    <property type="entry name" value="Ferritin-like"/>
</dbReference>
<dbReference type="Proteomes" id="UP000607197">
    <property type="component" value="Unassembled WGS sequence"/>
</dbReference>
<keyword evidence="2" id="KW-1185">Reference proteome</keyword>
<protein>
    <submittedName>
        <fullName evidence="1">Rubrerythrin</fullName>
    </submittedName>
</protein>
<dbReference type="Gene3D" id="1.20.1260.10">
    <property type="match status" value="1"/>
</dbReference>
<proteinExistence type="predicted"/>
<reference evidence="1" key="2">
    <citation type="submission" date="2020-09" db="EMBL/GenBank/DDBJ databases">
        <authorList>
            <person name="Sun Q."/>
            <person name="Ohkuma M."/>
        </authorList>
    </citation>
    <scope>NUCLEOTIDE SEQUENCE</scope>
    <source>
        <strain evidence="1">JCM 19596</strain>
    </source>
</reference>
<name>A0A830F4G7_9EURY</name>
<dbReference type="SUPFAM" id="SSF47240">
    <property type="entry name" value="Ferritin-like"/>
    <property type="match status" value="1"/>
</dbReference>
<evidence type="ECO:0000313" key="2">
    <source>
        <dbReference type="Proteomes" id="UP000607197"/>
    </source>
</evidence>